<dbReference type="Pfam" id="PF25973">
    <property type="entry name" value="BSH_CzcB"/>
    <property type="match status" value="1"/>
</dbReference>
<dbReference type="AlphaFoldDB" id="A0A401FXH5"/>
<dbReference type="InterPro" id="IPR006143">
    <property type="entry name" value="RND_pump_MFP"/>
</dbReference>
<dbReference type="SUPFAM" id="SSF111369">
    <property type="entry name" value="HlyD-like secretion proteins"/>
    <property type="match status" value="1"/>
</dbReference>
<dbReference type="Gene3D" id="2.40.50.100">
    <property type="match status" value="1"/>
</dbReference>
<evidence type="ECO:0000256" key="1">
    <source>
        <dbReference type="ARBA" id="ARBA00009477"/>
    </source>
</evidence>
<keyword evidence="5" id="KW-1185">Reference proteome</keyword>
<reference evidence="5" key="1">
    <citation type="submission" date="2017-11" db="EMBL/GenBank/DDBJ databases">
        <authorList>
            <person name="Watanabe M."/>
            <person name="Kojima H."/>
        </authorList>
    </citation>
    <scope>NUCLEOTIDE SEQUENCE [LARGE SCALE GENOMIC DNA]</scope>
    <source>
        <strain evidence="5">Tokyo 01</strain>
    </source>
</reference>
<dbReference type="OrthoDB" id="176710at2"/>
<protein>
    <recommendedName>
        <fullName evidence="3">CzcB-like barrel-sandwich hybrid domain-containing protein</fullName>
    </recommendedName>
</protein>
<feature type="signal peptide" evidence="2">
    <location>
        <begin position="1"/>
        <end position="25"/>
    </location>
</feature>
<reference evidence="5" key="2">
    <citation type="submission" date="2019-01" db="EMBL/GenBank/DDBJ databases">
        <title>Genome sequence of Desulfonema ishimotonii strain Tokyo 01.</title>
        <authorList>
            <person name="Fukui M."/>
        </authorList>
    </citation>
    <scope>NUCLEOTIDE SEQUENCE [LARGE SCALE GENOMIC DNA]</scope>
    <source>
        <strain evidence="5">Tokyo 01</strain>
    </source>
</reference>
<dbReference type="PANTHER" id="PTHR30469">
    <property type="entry name" value="MULTIDRUG RESISTANCE PROTEIN MDTA"/>
    <property type="match status" value="1"/>
</dbReference>
<proteinExistence type="inferred from homology"/>
<dbReference type="InterPro" id="IPR058647">
    <property type="entry name" value="BSH_CzcB-like"/>
</dbReference>
<evidence type="ECO:0000313" key="5">
    <source>
        <dbReference type="Proteomes" id="UP000288096"/>
    </source>
</evidence>
<accession>A0A401FXH5</accession>
<dbReference type="Gene3D" id="2.40.30.170">
    <property type="match status" value="1"/>
</dbReference>
<feature type="domain" description="CzcB-like barrel-sandwich hybrid" evidence="3">
    <location>
        <begin position="38"/>
        <end position="161"/>
    </location>
</feature>
<comment type="similarity">
    <text evidence="1">Belongs to the membrane fusion protein (MFP) (TC 8.A.1) family.</text>
</comment>
<dbReference type="NCBIfam" id="TIGR01730">
    <property type="entry name" value="RND_mfp"/>
    <property type="match status" value="1"/>
</dbReference>
<sequence length="246" mass="27281">MKHKWFGIWLISLLMPGVIASAALAEQFPAVVEAEVRAVIAAERDGALSRLDADTGDRVRKGALLGVVFHKDLILRKEAQTATRDYLAIQAENLTKLNARGLATDEELAKAKMDLAVNDKEIRMVENNIDRSKIRAPFSGVIVARHIQPHEWVQSGQPVVEMYDPRQLRIVADIPADMAVKLETGQESVFYFSEISQEVRGTLKVFAPQVDVRSNTIKVYWRVDGAALKKARLLPGMKGVLKLGAD</sequence>
<dbReference type="EMBL" id="BEXT01000001">
    <property type="protein sequence ID" value="GBC61688.1"/>
    <property type="molecule type" value="Genomic_DNA"/>
</dbReference>
<evidence type="ECO:0000313" key="4">
    <source>
        <dbReference type="EMBL" id="GBC61688.1"/>
    </source>
</evidence>
<evidence type="ECO:0000256" key="2">
    <source>
        <dbReference type="SAM" id="SignalP"/>
    </source>
</evidence>
<organism evidence="4 5">
    <name type="scientific">Desulfonema ishimotonii</name>
    <dbReference type="NCBI Taxonomy" id="45657"/>
    <lineage>
        <taxon>Bacteria</taxon>
        <taxon>Pseudomonadati</taxon>
        <taxon>Thermodesulfobacteriota</taxon>
        <taxon>Desulfobacteria</taxon>
        <taxon>Desulfobacterales</taxon>
        <taxon>Desulfococcaceae</taxon>
        <taxon>Desulfonema</taxon>
    </lineage>
</organism>
<feature type="chain" id="PRO_5019159549" description="CzcB-like barrel-sandwich hybrid domain-containing protein" evidence="2">
    <location>
        <begin position="26"/>
        <end position="246"/>
    </location>
</feature>
<dbReference type="GO" id="GO:1990281">
    <property type="term" value="C:efflux pump complex"/>
    <property type="evidence" value="ECO:0007669"/>
    <property type="project" value="TreeGrafter"/>
</dbReference>
<comment type="caution">
    <text evidence="4">The sequence shown here is derived from an EMBL/GenBank/DDBJ whole genome shotgun (WGS) entry which is preliminary data.</text>
</comment>
<dbReference type="RefSeq" id="WP_124328949.1">
    <property type="nucleotide sequence ID" value="NZ_BEXT01000001.1"/>
</dbReference>
<name>A0A401FXH5_9BACT</name>
<dbReference type="GO" id="GO:0015562">
    <property type="term" value="F:efflux transmembrane transporter activity"/>
    <property type="evidence" value="ECO:0007669"/>
    <property type="project" value="TreeGrafter"/>
</dbReference>
<dbReference type="Proteomes" id="UP000288096">
    <property type="component" value="Unassembled WGS sequence"/>
</dbReference>
<evidence type="ECO:0000259" key="3">
    <source>
        <dbReference type="Pfam" id="PF25973"/>
    </source>
</evidence>
<keyword evidence="2" id="KW-0732">Signal</keyword>
<gene>
    <name evidence="4" type="ORF">DENIS_2650</name>
</gene>
<dbReference type="PANTHER" id="PTHR30469:SF15">
    <property type="entry name" value="HLYD FAMILY OF SECRETION PROTEINS"/>
    <property type="match status" value="1"/>
</dbReference>